<name>A0A4Y7Q4D0_9AGAM</name>
<accession>A0A4Y7Q4D0</accession>
<reference evidence="2 3" key="1">
    <citation type="submission" date="2018-06" db="EMBL/GenBank/DDBJ databases">
        <title>A transcriptomic atlas of mushroom development highlights an independent origin of complex multicellularity.</title>
        <authorList>
            <consortium name="DOE Joint Genome Institute"/>
            <person name="Krizsan K."/>
            <person name="Almasi E."/>
            <person name="Merenyi Z."/>
            <person name="Sahu N."/>
            <person name="Viragh M."/>
            <person name="Koszo T."/>
            <person name="Mondo S."/>
            <person name="Kiss B."/>
            <person name="Balint B."/>
            <person name="Kues U."/>
            <person name="Barry K."/>
            <person name="Hegedus J.C."/>
            <person name="Henrissat B."/>
            <person name="Johnson J."/>
            <person name="Lipzen A."/>
            <person name="Ohm R."/>
            <person name="Nagy I."/>
            <person name="Pangilinan J."/>
            <person name="Yan J."/>
            <person name="Xiong Y."/>
            <person name="Grigoriev I.V."/>
            <person name="Hibbett D.S."/>
            <person name="Nagy L.G."/>
        </authorList>
    </citation>
    <scope>NUCLEOTIDE SEQUENCE [LARGE SCALE GENOMIC DNA]</scope>
    <source>
        <strain evidence="2 3">SZMC22713</strain>
    </source>
</reference>
<dbReference type="VEuPathDB" id="FungiDB:BD410DRAFT_839872"/>
<dbReference type="Pfam" id="PF00561">
    <property type="entry name" value="Abhydrolase_1"/>
    <property type="match status" value="1"/>
</dbReference>
<dbReference type="PANTHER" id="PTHR43798">
    <property type="entry name" value="MONOACYLGLYCEROL LIPASE"/>
    <property type="match status" value="1"/>
</dbReference>
<dbReference type="SUPFAM" id="SSF53474">
    <property type="entry name" value="alpha/beta-Hydrolases"/>
    <property type="match status" value="1"/>
</dbReference>
<dbReference type="AlphaFoldDB" id="A0A4Y7Q4D0"/>
<keyword evidence="3" id="KW-1185">Reference proteome</keyword>
<dbReference type="GO" id="GO:0016787">
    <property type="term" value="F:hydrolase activity"/>
    <property type="evidence" value="ECO:0007669"/>
    <property type="project" value="UniProtKB-KW"/>
</dbReference>
<keyword evidence="2" id="KW-0378">Hydrolase</keyword>
<protein>
    <submittedName>
        <fullName evidence="2">Alpha/beta-hydrolase</fullName>
    </submittedName>
</protein>
<dbReference type="STRING" id="50990.A0A4Y7Q4D0"/>
<evidence type="ECO:0000313" key="3">
    <source>
        <dbReference type="Proteomes" id="UP000294933"/>
    </source>
</evidence>
<dbReference type="InterPro" id="IPR050266">
    <property type="entry name" value="AB_hydrolase_sf"/>
</dbReference>
<dbReference type="InterPro" id="IPR000073">
    <property type="entry name" value="AB_hydrolase_1"/>
</dbReference>
<sequence length="273" mass="30008">MAEIALTKLASGKELYVEKHNPITPGEREEPPIVFIHGALGSSLTFAPCPPAFPTRTCILYDVEGHGHSPRTTPDISMHTLVQDIDDIVTHFGMGDKEIDLVAHGVGTILGMHFARTRPKRVRRLVLVGPPLLPIPEEARSRIKDRADSLREAGVHSMVPLITQLGLGSKARENAEIRKVIEREIMRQDADGVARFIEALSEFHWDGKLPGVTVFVVAAKEDAMSNYKACKKIAKLTQGKLVEMNTGHNVTFEDPEGFTAALKTMLSCSESKE</sequence>
<evidence type="ECO:0000313" key="2">
    <source>
        <dbReference type="EMBL" id="TDL22434.1"/>
    </source>
</evidence>
<gene>
    <name evidence="2" type="ORF">BD410DRAFT_839872</name>
</gene>
<dbReference type="Gene3D" id="3.40.50.1820">
    <property type="entry name" value="alpha/beta hydrolase"/>
    <property type="match status" value="1"/>
</dbReference>
<dbReference type="OrthoDB" id="408373at2759"/>
<feature type="domain" description="AB hydrolase-1" evidence="1">
    <location>
        <begin position="31"/>
        <end position="145"/>
    </location>
</feature>
<dbReference type="InterPro" id="IPR029058">
    <property type="entry name" value="AB_hydrolase_fold"/>
</dbReference>
<proteinExistence type="predicted"/>
<organism evidence="2 3">
    <name type="scientific">Rickenella mellea</name>
    <dbReference type="NCBI Taxonomy" id="50990"/>
    <lineage>
        <taxon>Eukaryota</taxon>
        <taxon>Fungi</taxon>
        <taxon>Dikarya</taxon>
        <taxon>Basidiomycota</taxon>
        <taxon>Agaricomycotina</taxon>
        <taxon>Agaricomycetes</taxon>
        <taxon>Hymenochaetales</taxon>
        <taxon>Rickenellaceae</taxon>
        <taxon>Rickenella</taxon>
    </lineage>
</organism>
<dbReference type="Proteomes" id="UP000294933">
    <property type="component" value="Unassembled WGS sequence"/>
</dbReference>
<dbReference type="EMBL" id="ML170175">
    <property type="protein sequence ID" value="TDL22434.1"/>
    <property type="molecule type" value="Genomic_DNA"/>
</dbReference>
<evidence type="ECO:0000259" key="1">
    <source>
        <dbReference type="Pfam" id="PF00561"/>
    </source>
</evidence>